<evidence type="ECO:0000256" key="2">
    <source>
        <dbReference type="ARBA" id="ARBA00022729"/>
    </source>
</evidence>
<dbReference type="AlphaFoldDB" id="A0A098BLN1"/>
<dbReference type="SUPFAM" id="SSF51905">
    <property type="entry name" value="FAD/NAD(P)-binding domain"/>
    <property type="match status" value="1"/>
</dbReference>
<evidence type="ECO:0000313" key="6">
    <source>
        <dbReference type="EMBL" id="CDZ89633.1"/>
    </source>
</evidence>
<dbReference type="Pfam" id="PF13450">
    <property type="entry name" value="NAD_binding_8"/>
    <property type="match status" value="1"/>
</dbReference>
<dbReference type="RefSeq" id="WP_082061291.1">
    <property type="nucleotide sequence ID" value="NZ_JACVXT010000033.1"/>
</dbReference>
<evidence type="ECO:0000313" key="7">
    <source>
        <dbReference type="Proteomes" id="UP000042997"/>
    </source>
</evidence>
<keyword evidence="4" id="KW-0521">NADP</keyword>
<organism evidence="6 7">
    <name type="scientific">Rhodococcus ruber</name>
    <dbReference type="NCBI Taxonomy" id="1830"/>
    <lineage>
        <taxon>Bacteria</taxon>
        <taxon>Bacillati</taxon>
        <taxon>Actinomycetota</taxon>
        <taxon>Actinomycetes</taxon>
        <taxon>Mycobacteriales</taxon>
        <taxon>Nocardiaceae</taxon>
        <taxon>Rhodococcus</taxon>
    </lineage>
</organism>
<dbReference type="Gene3D" id="3.50.50.60">
    <property type="entry name" value="FAD/NAD(P)-binding domain"/>
    <property type="match status" value="1"/>
</dbReference>
<protein>
    <submittedName>
        <fullName evidence="6">Uncharacterized protein</fullName>
    </submittedName>
</protein>
<reference evidence="6 7" key="1">
    <citation type="journal article" date="2014" name="Genome Announc.">
        <title>Draft Genome Sequence of Propane- and Butane-Oxidizing Actinobacterium Rhodococcus ruber IEGM 231.</title>
        <authorList>
            <person name="Ivshina I.B."/>
            <person name="Kuyukina M.S."/>
            <person name="Krivoruchko A.V."/>
            <person name="Barbe V."/>
            <person name="Fischer C."/>
        </authorList>
    </citation>
    <scope>NUCLEOTIDE SEQUENCE [LARGE SCALE GENOMIC DNA]</scope>
</reference>
<gene>
    <name evidence="6" type="ORF">RHRU231_520012</name>
</gene>
<dbReference type="Proteomes" id="UP000042997">
    <property type="component" value="Unassembled WGS sequence"/>
</dbReference>
<accession>A0A098BLN1</accession>
<keyword evidence="5" id="KW-0520">NAD</keyword>
<proteinExistence type="predicted"/>
<evidence type="ECO:0000256" key="1">
    <source>
        <dbReference type="ARBA" id="ARBA00022630"/>
    </source>
</evidence>
<evidence type="ECO:0000256" key="5">
    <source>
        <dbReference type="ARBA" id="ARBA00023027"/>
    </source>
</evidence>
<evidence type="ECO:0000256" key="3">
    <source>
        <dbReference type="ARBA" id="ARBA00022827"/>
    </source>
</evidence>
<keyword evidence="1" id="KW-0285">Flavoprotein</keyword>
<dbReference type="PANTHER" id="PTHR46091:SF3">
    <property type="entry name" value="AMINE OXIDASE DOMAIN-CONTAINING PROTEIN"/>
    <property type="match status" value="1"/>
</dbReference>
<dbReference type="InterPro" id="IPR052206">
    <property type="entry name" value="Retinol_saturase"/>
</dbReference>
<dbReference type="OrthoDB" id="9774675at2"/>
<evidence type="ECO:0000256" key="4">
    <source>
        <dbReference type="ARBA" id="ARBA00022857"/>
    </source>
</evidence>
<keyword evidence="3" id="KW-0274">FAD</keyword>
<sequence length="98" mass="9905">MTDGYDAITIGSGLGGLTAAALYARAGHRVLVLERNDDFGGAATTYRHGALTIEGSLHQTSGFSFPECSAGGSAPEPAPAGPSRAIVASTRREGLGSR</sequence>
<dbReference type="PANTHER" id="PTHR46091">
    <property type="entry name" value="BLR7054 PROTEIN"/>
    <property type="match status" value="1"/>
</dbReference>
<keyword evidence="2" id="KW-0732">Signal</keyword>
<dbReference type="EMBL" id="CCSD01000064">
    <property type="protein sequence ID" value="CDZ89633.1"/>
    <property type="molecule type" value="Genomic_DNA"/>
</dbReference>
<dbReference type="InterPro" id="IPR036188">
    <property type="entry name" value="FAD/NAD-bd_sf"/>
</dbReference>
<name>A0A098BLN1_9NOCA</name>